<dbReference type="PANTHER" id="PTHR12736:SF7">
    <property type="entry name" value="LANC-LIKE PROTEIN 3"/>
    <property type="match status" value="1"/>
</dbReference>
<dbReference type="Proteomes" id="UP000663844">
    <property type="component" value="Unassembled WGS sequence"/>
</dbReference>
<accession>A0A820NTY9</accession>
<feature type="non-terminal residue" evidence="2">
    <location>
        <position position="52"/>
    </location>
</feature>
<feature type="binding site" evidence="1">
    <location>
        <position position="25"/>
    </location>
    <ligand>
        <name>Zn(2+)</name>
        <dbReference type="ChEBI" id="CHEBI:29105"/>
    </ligand>
</feature>
<proteinExistence type="predicted"/>
<organism evidence="2 3">
    <name type="scientific">Adineta steineri</name>
    <dbReference type="NCBI Taxonomy" id="433720"/>
    <lineage>
        <taxon>Eukaryota</taxon>
        <taxon>Metazoa</taxon>
        <taxon>Spiralia</taxon>
        <taxon>Gnathifera</taxon>
        <taxon>Rotifera</taxon>
        <taxon>Eurotatoria</taxon>
        <taxon>Bdelloidea</taxon>
        <taxon>Adinetida</taxon>
        <taxon>Adinetidae</taxon>
        <taxon>Adineta</taxon>
    </lineage>
</organism>
<dbReference type="EMBL" id="CAJOAZ010025534">
    <property type="protein sequence ID" value="CAF4393781.1"/>
    <property type="molecule type" value="Genomic_DNA"/>
</dbReference>
<sequence length="52" mass="5793">MELALSAGDVVWQRGILTKGYGLCHGTAGNGYVFLNLYRATNDLKWLHRALK</sequence>
<evidence type="ECO:0000313" key="2">
    <source>
        <dbReference type="EMBL" id="CAF4393781.1"/>
    </source>
</evidence>
<dbReference type="AlphaFoldDB" id="A0A820NTY9"/>
<evidence type="ECO:0000313" key="3">
    <source>
        <dbReference type="Proteomes" id="UP000663844"/>
    </source>
</evidence>
<keyword evidence="1" id="KW-0862">Zinc</keyword>
<gene>
    <name evidence="2" type="ORF">OXD698_LOCUS51058</name>
</gene>
<name>A0A820NTY9_9BILA</name>
<reference evidence="2" key="1">
    <citation type="submission" date="2021-02" db="EMBL/GenBank/DDBJ databases">
        <authorList>
            <person name="Nowell W R."/>
        </authorList>
    </citation>
    <scope>NUCLEOTIDE SEQUENCE</scope>
</reference>
<feature type="binding site" evidence="1">
    <location>
        <position position="24"/>
    </location>
    <ligand>
        <name>Zn(2+)</name>
        <dbReference type="ChEBI" id="CHEBI:29105"/>
    </ligand>
</feature>
<dbReference type="SUPFAM" id="SSF158745">
    <property type="entry name" value="LanC-like"/>
    <property type="match status" value="1"/>
</dbReference>
<dbReference type="InterPro" id="IPR007822">
    <property type="entry name" value="LANC-like"/>
</dbReference>
<dbReference type="Pfam" id="PF05147">
    <property type="entry name" value="LANC_like"/>
    <property type="match status" value="1"/>
</dbReference>
<comment type="caution">
    <text evidence="2">The sequence shown here is derived from an EMBL/GenBank/DDBJ whole genome shotgun (WGS) entry which is preliminary data.</text>
</comment>
<dbReference type="Gene3D" id="1.50.10.10">
    <property type="match status" value="1"/>
</dbReference>
<dbReference type="GO" id="GO:0031179">
    <property type="term" value="P:peptide modification"/>
    <property type="evidence" value="ECO:0007669"/>
    <property type="project" value="InterPro"/>
</dbReference>
<dbReference type="PANTHER" id="PTHR12736">
    <property type="entry name" value="LANC-LIKE PROTEIN"/>
    <property type="match status" value="1"/>
</dbReference>
<keyword evidence="1" id="KW-0479">Metal-binding</keyword>
<dbReference type="GO" id="GO:0005886">
    <property type="term" value="C:plasma membrane"/>
    <property type="evidence" value="ECO:0007669"/>
    <property type="project" value="TreeGrafter"/>
</dbReference>
<dbReference type="InterPro" id="IPR012341">
    <property type="entry name" value="6hp_glycosidase-like_sf"/>
</dbReference>
<evidence type="ECO:0000256" key="1">
    <source>
        <dbReference type="PIRSR" id="PIRSR607822-1"/>
    </source>
</evidence>
<dbReference type="GO" id="GO:0005975">
    <property type="term" value="P:carbohydrate metabolic process"/>
    <property type="evidence" value="ECO:0007669"/>
    <property type="project" value="InterPro"/>
</dbReference>
<protein>
    <submittedName>
        <fullName evidence="2">Uncharacterized protein</fullName>
    </submittedName>
</protein>
<dbReference type="GO" id="GO:0046872">
    <property type="term" value="F:metal ion binding"/>
    <property type="evidence" value="ECO:0007669"/>
    <property type="project" value="UniProtKB-KW"/>
</dbReference>